<sequence length="560" mass="63801">MQIPNLHFADCSSATDAIMVQFFTSILAFFLGLVALVYLLRHFRKEKHPKSLPRGSMGWPFWGETHGFLKSHKPNSLGSFLQEHCSRYGKVFKSHLFGSPTIVSCDHELNMYILQNEGKLFPVDYPKVMHKILGKFSLIIVTGDQHRKLRSNIVNFISASKSQSQFPDSVEMVVLTRLNSWKNLKQISFYKEAKTFSISVILEHLLDIDPGGPLALRILENFENYLKGFVSLPLYFPGTAYYNAAKARLRLSSIVKEIIMERQKGNVGPVEGGNPVNMILSKQNLSDEEKVSIILDVLFGGYETTAKLLSLTVYFLAQAPNVLERLKEEHQLIRKSKKEKETLNWEDYKQMEFTKDVINEAMRFGNVVKFLHRKAVQEVRFRDFVIPAGWKVLPVLSAGHLDPTLHENPLEFNPHRWRDNSTSKKVAPFGGGPRLCPGADLAKLEIAFFLHHLVLNYRWKIRADDHPLAFPFVEFTGGLLLDLEPATTNTDINFGHRSLATKKTPSTEQKLQIRGTGGVRKYCRSYLSSFSTSLIKWQGQYLGLVHETISDLGQYNFNHV</sequence>
<comment type="caution">
    <text evidence="1">The sequence shown here is derived from an EMBL/GenBank/DDBJ whole genome shotgun (WGS) entry which is preliminary data.</text>
</comment>
<accession>A0ACB9PPE0</accession>
<dbReference type="Proteomes" id="UP000828941">
    <property type="component" value="Chromosome 3"/>
</dbReference>
<proteinExistence type="predicted"/>
<evidence type="ECO:0000313" key="1">
    <source>
        <dbReference type="EMBL" id="KAI4350605.1"/>
    </source>
</evidence>
<keyword evidence="2" id="KW-1185">Reference proteome</keyword>
<evidence type="ECO:0000313" key="2">
    <source>
        <dbReference type="Proteomes" id="UP000828941"/>
    </source>
</evidence>
<dbReference type="EMBL" id="CM039428">
    <property type="protein sequence ID" value="KAI4350605.1"/>
    <property type="molecule type" value="Genomic_DNA"/>
</dbReference>
<reference evidence="1 2" key="1">
    <citation type="journal article" date="2022" name="DNA Res.">
        <title>Chromosomal-level genome assembly of the orchid tree Bauhinia variegata (Leguminosae; Cercidoideae) supports the allotetraploid origin hypothesis of Bauhinia.</title>
        <authorList>
            <person name="Zhong Y."/>
            <person name="Chen Y."/>
            <person name="Zheng D."/>
            <person name="Pang J."/>
            <person name="Liu Y."/>
            <person name="Luo S."/>
            <person name="Meng S."/>
            <person name="Qian L."/>
            <person name="Wei D."/>
            <person name="Dai S."/>
            <person name="Zhou R."/>
        </authorList>
    </citation>
    <scope>NUCLEOTIDE SEQUENCE [LARGE SCALE GENOMIC DNA]</scope>
    <source>
        <strain evidence="1">BV-YZ2020</strain>
    </source>
</reference>
<organism evidence="1 2">
    <name type="scientific">Bauhinia variegata</name>
    <name type="common">Purple orchid tree</name>
    <name type="synonym">Phanera variegata</name>
    <dbReference type="NCBI Taxonomy" id="167791"/>
    <lineage>
        <taxon>Eukaryota</taxon>
        <taxon>Viridiplantae</taxon>
        <taxon>Streptophyta</taxon>
        <taxon>Embryophyta</taxon>
        <taxon>Tracheophyta</taxon>
        <taxon>Spermatophyta</taxon>
        <taxon>Magnoliopsida</taxon>
        <taxon>eudicotyledons</taxon>
        <taxon>Gunneridae</taxon>
        <taxon>Pentapetalae</taxon>
        <taxon>rosids</taxon>
        <taxon>fabids</taxon>
        <taxon>Fabales</taxon>
        <taxon>Fabaceae</taxon>
        <taxon>Cercidoideae</taxon>
        <taxon>Cercideae</taxon>
        <taxon>Bauhiniinae</taxon>
        <taxon>Bauhinia</taxon>
    </lineage>
</organism>
<gene>
    <name evidence="1" type="ORF">L6164_005050</name>
</gene>
<protein>
    <submittedName>
        <fullName evidence="1">Uncharacterized protein</fullName>
    </submittedName>
</protein>
<name>A0ACB9PPE0_BAUVA</name>